<organism evidence="1 2">
    <name type="scientific">Glossina austeni</name>
    <name type="common">Savannah tsetse fly</name>
    <dbReference type="NCBI Taxonomy" id="7395"/>
    <lineage>
        <taxon>Eukaryota</taxon>
        <taxon>Metazoa</taxon>
        <taxon>Ecdysozoa</taxon>
        <taxon>Arthropoda</taxon>
        <taxon>Hexapoda</taxon>
        <taxon>Insecta</taxon>
        <taxon>Pterygota</taxon>
        <taxon>Neoptera</taxon>
        <taxon>Endopterygota</taxon>
        <taxon>Diptera</taxon>
        <taxon>Brachycera</taxon>
        <taxon>Muscomorpha</taxon>
        <taxon>Hippoboscoidea</taxon>
        <taxon>Glossinidae</taxon>
        <taxon>Glossina</taxon>
    </lineage>
</organism>
<reference evidence="1" key="1">
    <citation type="submission" date="2020-05" db="UniProtKB">
        <authorList>
            <consortium name="EnsemblMetazoa"/>
        </authorList>
    </citation>
    <scope>IDENTIFICATION</scope>
    <source>
        <strain evidence="1">TTRI</strain>
    </source>
</reference>
<dbReference type="Proteomes" id="UP000078200">
    <property type="component" value="Unassembled WGS sequence"/>
</dbReference>
<dbReference type="VEuPathDB" id="VectorBase:GAUT033245"/>
<keyword evidence="2" id="KW-1185">Reference proteome</keyword>
<sequence>MELWSGVCIFSSPKSQITLSQKRPQLVAHYIRKRVRTKGDEISRPILKIAKMVLTVMEKSCQPLGALKRNKREFNLGTDDTLLTIVADNDGVVIVVVRAGVAAATAILLVTGVIELVEMSEEVEIE</sequence>
<proteinExistence type="predicted"/>
<evidence type="ECO:0000313" key="2">
    <source>
        <dbReference type="Proteomes" id="UP000078200"/>
    </source>
</evidence>
<name>A0A1A9VCX3_GLOAU</name>
<accession>A0A1A9VCX3</accession>
<dbReference type="EnsemblMetazoa" id="GAUT033245-RA">
    <property type="protein sequence ID" value="GAUT033245-PA"/>
    <property type="gene ID" value="GAUT033245"/>
</dbReference>
<evidence type="ECO:0000313" key="1">
    <source>
        <dbReference type="EnsemblMetazoa" id="GAUT033245-PA"/>
    </source>
</evidence>
<dbReference type="AlphaFoldDB" id="A0A1A9VCX3"/>
<protein>
    <submittedName>
        <fullName evidence="1">Uncharacterized protein</fullName>
    </submittedName>
</protein>